<dbReference type="AlphaFoldDB" id="A0A1I4BDL0"/>
<dbReference type="InterPro" id="IPR023393">
    <property type="entry name" value="START-like_dom_sf"/>
</dbReference>
<feature type="domain" description="Activator of Hsp90 ATPase homologue 1/2-like C-terminal" evidence="2">
    <location>
        <begin position="18"/>
        <end position="151"/>
    </location>
</feature>
<evidence type="ECO:0000313" key="4">
    <source>
        <dbReference type="Proteomes" id="UP000323300"/>
    </source>
</evidence>
<evidence type="ECO:0000313" key="3">
    <source>
        <dbReference type="EMBL" id="SFK66902.1"/>
    </source>
</evidence>
<proteinExistence type="inferred from homology"/>
<organism evidence="3 4">
    <name type="scientific">Neomesorhizobium albiziae</name>
    <dbReference type="NCBI Taxonomy" id="335020"/>
    <lineage>
        <taxon>Bacteria</taxon>
        <taxon>Pseudomonadati</taxon>
        <taxon>Pseudomonadota</taxon>
        <taxon>Alphaproteobacteria</taxon>
        <taxon>Hyphomicrobiales</taxon>
        <taxon>Phyllobacteriaceae</taxon>
        <taxon>Neomesorhizobium</taxon>
    </lineage>
</organism>
<dbReference type="InterPro" id="IPR013538">
    <property type="entry name" value="ASHA1/2-like_C"/>
</dbReference>
<protein>
    <submittedName>
        <fullName evidence="3">Uncharacterized conserved protein YndB, AHSA1/START domain</fullName>
    </submittedName>
</protein>
<dbReference type="EMBL" id="FOSL01000010">
    <property type="protein sequence ID" value="SFK66902.1"/>
    <property type="molecule type" value="Genomic_DNA"/>
</dbReference>
<gene>
    <name evidence="3" type="ORF">SAMN04488498_11079</name>
</gene>
<dbReference type="Pfam" id="PF08327">
    <property type="entry name" value="AHSA1"/>
    <property type="match status" value="1"/>
</dbReference>
<reference evidence="3 4" key="1">
    <citation type="submission" date="2016-10" db="EMBL/GenBank/DDBJ databases">
        <authorList>
            <person name="Varghese N."/>
            <person name="Submissions S."/>
        </authorList>
    </citation>
    <scope>NUCLEOTIDE SEQUENCE [LARGE SCALE GENOMIC DNA]</scope>
    <source>
        <strain evidence="3 4">DSM 21822</strain>
    </source>
</reference>
<comment type="similarity">
    <text evidence="1">Belongs to the AHA1 family.</text>
</comment>
<dbReference type="Proteomes" id="UP000323300">
    <property type="component" value="Unassembled WGS sequence"/>
</dbReference>
<evidence type="ECO:0000259" key="2">
    <source>
        <dbReference type="Pfam" id="PF08327"/>
    </source>
</evidence>
<dbReference type="RefSeq" id="WP_149761334.1">
    <property type="nucleotide sequence ID" value="NZ_BSPE01000007.1"/>
</dbReference>
<evidence type="ECO:0000256" key="1">
    <source>
        <dbReference type="ARBA" id="ARBA00006817"/>
    </source>
</evidence>
<accession>A0A1I4BDL0</accession>
<dbReference type="CDD" id="cd08900">
    <property type="entry name" value="SRPBCC_CalC_Aha1-like_7"/>
    <property type="match status" value="1"/>
</dbReference>
<name>A0A1I4BDL0_9HYPH</name>
<sequence>MTERSVIHSTFRIERSYDATPEQVFFALADKASKRRWFVEGEGWQVDSFEMDFRPGGAERSSFRYQDGPVVSNDTVYQDIIENQRIVFAYSMAVGENRISASLGTIELFAEGAGTKLAYTEQGAFLDGHDNVAQREAGCRELYEALAVELERQRKVA</sequence>
<keyword evidence="4" id="KW-1185">Reference proteome</keyword>
<dbReference type="Gene3D" id="3.30.530.20">
    <property type="match status" value="1"/>
</dbReference>
<dbReference type="SUPFAM" id="SSF55961">
    <property type="entry name" value="Bet v1-like"/>
    <property type="match status" value="1"/>
</dbReference>
<dbReference type="OrthoDB" id="9803476at2"/>